<feature type="domain" description="Phosphatidic acid phosphatase type 2/haloperoxidase" evidence="2">
    <location>
        <begin position="110"/>
        <end position="224"/>
    </location>
</feature>
<gene>
    <name evidence="3" type="ORF">C1I92_05410</name>
</gene>
<dbReference type="AlphaFoldDB" id="A0A2W2BH10"/>
<dbReference type="SUPFAM" id="SSF48317">
    <property type="entry name" value="Acid phosphatase/Vanadium-dependent haloperoxidase"/>
    <property type="match status" value="1"/>
</dbReference>
<dbReference type="Pfam" id="PF01569">
    <property type="entry name" value="PAP2"/>
    <property type="match status" value="1"/>
</dbReference>
<feature type="transmembrane region" description="Helical" evidence="1">
    <location>
        <begin position="105"/>
        <end position="123"/>
    </location>
</feature>
<accession>A0A2W2BH10</accession>
<evidence type="ECO:0000313" key="3">
    <source>
        <dbReference type="EMBL" id="PZF85282.1"/>
    </source>
</evidence>
<keyword evidence="4" id="KW-1185">Reference proteome</keyword>
<evidence type="ECO:0000256" key="1">
    <source>
        <dbReference type="SAM" id="Phobius"/>
    </source>
</evidence>
<dbReference type="Proteomes" id="UP000248764">
    <property type="component" value="Unassembled WGS sequence"/>
</dbReference>
<keyword evidence="1" id="KW-1133">Transmembrane helix</keyword>
<feature type="transmembrane region" description="Helical" evidence="1">
    <location>
        <begin position="81"/>
        <end position="98"/>
    </location>
</feature>
<proteinExistence type="predicted"/>
<evidence type="ECO:0000313" key="4">
    <source>
        <dbReference type="Proteomes" id="UP000248764"/>
    </source>
</evidence>
<feature type="transmembrane region" description="Helical" evidence="1">
    <location>
        <begin position="181"/>
        <end position="201"/>
    </location>
</feature>
<evidence type="ECO:0000259" key="2">
    <source>
        <dbReference type="Pfam" id="PF01569"/>
    </source>
</evidence>
<keyword evidence="1" id="KW-0812">Transmembrane</keyword>
<organism evidence="3 4">
    <name type="scientific">Jiangella anatolica</name>
    <dbReference type="NCBI Taxonomy" id="2670374"/>
    <lineage>
        <taxon>Bacteria</taxon>
        <taxon>Bacillati</taxon>
        <taxon>Actinomycetota</taxon>
        <taxon>Actinomycetes</taxon>
        <taxon>Jiangellales</taxon>
        <taxon>Jiangellaceae</taxon>
        <taxon>Jiangella</taxon>
    </lineage>
</organism>
<name>A0A2W2BH10_9ACTN</name>
<feature type="transmembrane region" description="Helical" evidence="1">
    <location>
        <begin position="155"/>
        <end position="172"/>
    </location>
</feature>
<reference evidence="3 4" key="1">
    <citation type="submission" date="2018-01" db="EMBL/GenBank/DDBJ databases">
        <title>Draft genome sequence of Jiangella sp. GTF31.</title>
        <authorList>
            <person name="Sahin N."/>
            <person name="Ay H."/>
            <person name="Saygin H."/>
        </authorList>
    </citation>
    <scope>NUCLEOTIDE SEQUENCE [LARGE SCALE GENOMIC DNA]</scope>
    <source>
        <strain evidence="3 4">GTF31</strain>
    </source>
</reference>
<dbReference type="InterPro" id="IPR036938">
    <property type="entry name" value="PAP2/HPO_sf"/>
</dbReference>
<keyword evidence="1" id="KW-0472">Membrane</keyword>
<comment type="caution">
    <text evidence="3">The sequence shown here is derived from an EMBL/GenBank/DDBJ whole genome shotgun (WGS) entry which is preliminary data.</text>
</comment>
<dbReference type="Gene3D" id="1.20.144.10">
    <property type="entry name" value="Phosphatidic acid phosphatase type 2/haloperoxidase"/>
    <property type="match status" value="1"/>
</dbReference>
<feature type="transmembrane region" description="Helical" evidence="1">
    <location>
        <begin position="207"/>
        <end position="225"/>
    </location>
</feature>
<dbReference type="InterPro" id="IPR000326">
    <property type="entry name" value="PAP2/HPO"/>
</dbReference>
<protein>
    <recommendedName>
        <fullName evidence="2">Phosphatidic acid phosphatase type 2/haloperoxidase domain-containing protein</fullName>
    </recommendedName>
</protein>
<feature type="transmembrane region" description="Helical" evidence="1">
    <location>
        <begin position="20"/>
        <end position="43"/>
    </location>
</feature>
<sequence>MTMVTDDVQTRVSTRREWPWWAPSVSAGLLSAALLGLMTWLVVERGWFIAWDWDFHVYVDARQPTGVTKDLLDALASLGGQRLYTLPIIAAVGLYVAYRQRSIRVPIAIASGLATVLVIGYWIKFGLGRTPPASGQDVLYSVGQAFPSGHTANATLTWFLLVTVLFGAQGLWPDPVRFRRYLWVAGALVVVTGFLMTALDYHWVSDIPGGMALGVLALMISVTVLRAPAPRWPRRPE</sequence>
<dbReference type="EMBL" id="POTW01000009">
    <property type="protein sequence ID" value="PZF85282.1"/>
    <property type="molecule type" value="Genomic_DNA"/>
</dbReference>